<feature type="transmembrane region" description="Helical" evidence="1">
    <location>
        <begin position="117"/>
        <end position="140"/>
    </location>
</feature>
<name>E6SDC6_INTC7</name>
<feature type="transmembrane region" description="Helical" evidence="1">
    <location>
        <begin position="62"/>
        <end position="80"/>
    </location>
</feature>
<evidence type="ECO:0000313" key="2">
    <source>
        <dbReference type="EMBL" id="ADU47548.1"/>
    </source>
</evidence>
<sequence>MTRVRRVSRWLLTAVAAGLVWFALAAPESASRLGLLSLVRVPIEGLVLVVLLLVLRGRPRAWLEALIGVVLALLVIVRVLDLGFRSALYRPFNPVTDWRYAGSAAELLAGSVGPGPALVILAASALAVLGLVVGTPLAVARLSRVVNHHRRTSLPAVLALALVWVGCAAAGLSIQPDLPVASSSAAALAVREVTTTRANLRDRDVFATMIPADPWQQSRDADLLLALRGKDVLLVFVESYGRVAVEGSPAVSTALDAATAQLDAAGYSSRSAWLTSPTFGGTSWLAHATLQSGLWVDSQQRYDQLLDARRLTLTGAFSRAGWRVVDVVPANRRDWPEGKAFYGYDLVYDARTLGYAGPGFGYAPMPDQYTLAAFNRLELEPSPREPVMAEIDLVSSHVPWAPLPHAVSWASIGYGSVFLAQAGRATPQSVVWSSNTTVRTAYGQSVAYSLDSTFSLLGHVRDRDLVLVVLGDHQPAPIVSGPGGGHDVPISVVARDPAVLDRIAAWGWSEGLRPGPRSPVWRMDRFRDRFLAAYGPGPGG</sequence>
<proteinExistence type="predicted"/>
<dbReference type="EMBL" id="CP002343">
    <property type="protein sequence ID" value="ADU47548.1"/>
    <property type="molecule type" value="Genomic_DNA"/>
</dbReference>
<dbReference type="KEGG" id="ica:Intca_1025"/>
<dbReference type="Proteomes" id="UP000008914">
    <property type="component" value="Chromosome"/>
</dbReference>
<keyword evidence="1" id="KW-0472">Membrane</keyword>
<feature type="transmembrane region" description="Helical" evidence="1">
    <location>
        <begin position="35"/>
        <end position="55"/>
    </location>
</feature>
<protein>
    <submittedName>
        <fullName evidence="2">CDP-alcohol phosphatidyltransferase</fullName>
    </submittedName>
</protein>
<dbReference type="AlphaFoldDB" id="E6SDC6"/>
<keyword evidence="1" id="KW-0812">Transmembrane</keyword>
<organism evidence="2 3">
    <name type="scientific">Intrasporangium calvum (strain ATCC 23552 / DSM 43043 / JCM 3097 / NBRC 12989 / NCIMB 10167 / NRRL B-3866 / 7 KIP)</name>
    <dbReference type="NCBI Taxonomy" id="710696"/>
    <lineage>
        <taxon>Bacteria</taxon>
        <taxon>Bacillati</taxon>
        <taxon>Actinomycetota</taxon>
        <taxon>Actinomycetes</taxon>
        <taxon>Micrococcales</taxon>
        <taxon>Intrasporangiaceae</taxon>
        <taxon>Intrasporangium</taxon>
    </lineage>
</organism>
<evidence type="ECO:0000313" key="3">
    <source>
        <dbReference type="Proteomes" id="UP000008914"/>
    </source>
</evidence>
<dbReference type="eggNOG" id="COG0558">
    <property type="taxonomic scope" value="Bacteria"/>
</dbReference>
<dbReference type="InterPro" id="IPR017850">
    <property type="entry name" value="Alkaline_phosphatase_core_sf"/>
</dbReference>
<dbReference type="OrthoDB" id="1376015at2"/>
<gene>
    <name evidence="2" type="ordered locus">Intca_1025</name>
</gene>
<keyword evidence="3" id="KW-1185">Reference proteome</keyword>
<keyword evidence="1" id="KW-1133">Transmembrane helix</keyword>
<feature type="transmembrane region" description="Helical" evidence="1">
    <location>
        <begin position="152"/>
        <end position="174"/>
    </location>
</feature>
<dbReference type="HOGENOM" id="CLU_018391_0_0_11"/>
<reference evidence="2 3" key="1">
    <citation type="journal article" date="2010" name="Stand. Genomic Sci.">
        <title>Complete genome sequence of Intrasporangium calvum type strain (7 KIP).</title>
        <authorList>
            <person name="Del Rio T.G."/>
            <person name="Chertkov O."/>
            <person name="Yasawong M."/>
            <person name="Lucas S."/>
            <person name="Deshpande S."/>
            <person name="Cheng J.F."/>
            <person name="Detter C."/>
            <person name="Tapia R."/>
            <person name="Han C."/>
            <person name="Goodwin L."/>
            <person name="Pitluck S."/>
            <person name="Liolios K."/>
            <person name="Ivanova N."/>
            <person name="Mavromatis K."/>
            <person name="Pati A."/>
            <person name="Chen A."/>
            <person name="Palaniappan K."/>
            <person name="Land M."/>
            <person name="Hauser L."/>
            <person name="Chang Y.J."/>
            <person name="Jeffries C.D."/>
            <person name="Rohde M."/>
            <person name="Pukall R."/>
            <person name="Sikorski J."/>
            <person name="Goker M."/>
            <person name="Woyke T."/>
            <person name="Bristow J."/>
            <person name="Eisen J.A."/>
            <person name="Markowitz V."/>
            <person name="Hugenholtz P."/>
            <person name="Kyrpides N.C."/>
            <person name="Klenk H.P."/>
            <person name="Lapidus A."/>
        </authorList>
    </citation>
    <scope>NUCLEOTIDE SEQUENCE [LARGE SCALE GENOMIC DNA]</scope>
    <source>
        <strain evidence="3">ATCC 23552 / DSM 43043 / JCM 3097 / NBRC 12989 / 7 KIP</strain>
    </source>
</reference>
<evidence type="ECO:0000256" key="1">
    <source>
        <dbReference type="SAM" id="Phobius"/>
    </source>
</evidence>
<dbReference type="Gene3D" id="3.40.720.10">
    <property type="entry name" value="Alkaline Phosphatase, subunit A"/>
    <property type="match status" value="1"/>
</dbReference>
<dbReference type="STRING" id="710696.Intca_1025"/>
<accession>E6SDC6</accession>